<sequence>MRQQGYLDHPLPNNMWLLTPMKDLAEAGISKDLAITREKLSSVKASLDEIYTAIEPIEATLRKTRANRTQINDLQPKLQETHKDCEAGLAEATKTVTHLQCTQQAWGLFRDHVTNVATVASVIGRMSTCPDYTSMVLRAVNQGVPLQRESGVREALRGILAEVDAVWRGLHSVPNSVQDVVKRLREKLNGDNTPECLTKLLESDFPDPEL</sequence>
<organism evidence="1">
    <name type="scientific">Aspergillus arachidicola</name>
    <dbReference type="NCBI Taxonomy" id="656916"/>
    <lineage>
        <taxon>Eukaryota</taxon>
        <taxon>Fungi</taxon>
        <taxon>Dikarya</taxon>
        <taxon>Ascomycota</taxon>
        <taxon>Pezizomycotina</taxon>
        <taxon>Eurotiomycetes</taxon>
        <taxon>Eurotiomycetidae</taxon>
        <taxon>Eurotiales</taxon>
        <taxon>Aspergillaceae</taxon>
        <taxon>Aspergillus</taxon>
        <taxon>Aspergillus subgen. Circumdati</taxon>
    </lineage>
</organism>
<gene>
    <name evidence="1" type="ORF">BDV24DRAFT_131527</name>
</gene>
<evidence type="ECO:0000313" key="1">
    <source>
        <dbReference type="EMBL" id="KAE8341868.1"/>
    </source>
</evidence>
<dbReference type="AlphaFoldDB" id="A0A5N6Y9H6"/>
<proteinExistence type="predicted"/>
<dbReference type="EMBL" id="ML737138">
    <property type="protein sequence ID" value="KAE8341868.1"/>
    <property type="molecule type" value="Genomic_DNA"/>
</dbReference>
<dbReference type="OrthoDB" id="10445493at2759"/>
<protein>
    <submittedName>
        <fullName evidence="1">Uncharacterized protein</fullName>
    </submittedName>
</protein>
<accession>A0A5N6Y9H6</accession>
<dbReference type="Proteomes" id="UP000325558">
    <property type="component" value="Unassembled WGS sequence"/>
</dbReference>
<reference evidence="1" key="1">
    <citation type="submission" date="2019-04" db="EMBL/GenBank/DDBJ databases">
        <title>Friends and foes A comparative genomics study of 23 Aspergillus species from section Flavi.</title>
        <authorList>
            <consortium name="DOE Joint Genome Institute"/>
            <person name="Kjaerbolling I."/>
            <person name="Vesth T."/>
            <person name="Frisvad J.C."/>
            <person name="Nybo J.L."/>
            <person name="Theobald S."/>
            <person name="Kildgaard S."/>
            <person name="Isbrandt T."/>
            <person name="Kuo A."/>
            <person name="Sato A."/>
            <person name="Lyhne E.K."/>
            <person name="Kogle M.E."/>
            <person name="Wiebenga A."/>
            <person name="Kun R.S."/>
            <person name="Lubbers R.J."/>
            <person name="Makela M.R."/>
            <person name="Barry K."/>
            <person name="Chovatia M."/>
            <person name="Clum A."/>
            <person name="Daum C."/>
            <person name="Haridas S."/>
            <person name="He G."/>
            <person name="LaButti K."/>
            <person name="Lipzen A."/>
            <person name="Mondo S."/>
            <person name="Riley R."/>
            <person name="Salamov A."/>
            <person name="Simmons B.A."/>
            <person name="Magnuson J.K."/>
            <person name="Henrissat B."/>
            <person name="Mortensen U.H."/>
            <person name="Larsen T.O."/>
            <person name="Devries R.P."/>
            <person name="Grigoriev I.V."/>
            <person name="Machida M."/>
            <person name="Baker S.E."/>
            <person name="Andersen M.R."/>
        </authorList>
    </citation>
    <scope>NUCLEOTIDE SEQUENCE</scope>
    <source>
        <strain evidence="1">CBS 117612</strain>
    </source>
</reference>
<name>A0A5N6Y9H6_9EURO</name>